<sequence>MLAHYLHAAYRYGSEELLRVSRIAIRSSTFQQLRGIQDRFVDRIVNGTRRARIPCPAVRWRE</sequence>
<gene>
    <name evidence="1" type="ORF">GCM10022254_21500</name>
</gene>
<reference evidence="2" key="1">
    <citation type="journal article" date="2019" name="Int. J. Syst. Evol. Microbiol.">
        <title>The Global Catalogue of Microorganisms (GCM) 10K type strain sequencing project: providing services to taxonomists for standard genome sequencing and annotation.</title>
        <authorList>
            <consortium name="The Broad Institute Genomics Platform"/>
            <consortium name="The Broad Institute Genome Sequencing Center for Infectious Disease"/>
            <person name="Wu L."/>
            <person name="Ma J."/>
        </authorList>
    </citation>
    <scope>NUCLEOTIDE SEQUENCE [LARGE SCALE GENOMIC DNA]</scope>
    <source>
        <strain evidence="2">JCM 17440</strain>
    </source>
</reference>
<comment type="caution">
    <text evidence="1">The sequence shown here is derived from an EMBL/GenBank/DDBJ whole genome shotgun (WGS) entry which is preliminary data.</text>
</comment>
<keyword evidence="2" id="KW-1185">Reference proteome</keyword>
<evidence type="ECO:0000313" key="1">
    <source>
        <dbReference type="EMBL" id="GAA4229331.1"/>
    </source>
</evidence>
<dbReference type="EMBL" id="BAABAS010000005">
    <property type="protein sequence ID" value="GAA4229331.1"/>
    <property type="molecule type" value="Genomic_DNA"/>
</dbReference>
<accession>A0ABP8BX84</accession>
<dbReference type="Proteomes" id="UP001501710">
    <property type="component" value="Unassembled WGS sequence"/>
</dbReference>
<protein>
    <submittedName>
        <fullName evidence="1">Uncharacterized protein</fullName>
    </submittedName>
</protein>
<name>A0ABP8BX84_9ACTN</name>
<proteinExistence type="predicted"/>
<organism evidence="1 2">
    <name type="scientific">Actinomadura meridiana</name>
    <dbReference type="NCBI Taxonomy" id="559626"/>
    <lineage>
        <taxon>Bacteria</taxon>
        <taxon>Bacillati</taxon>
        <taxon>Actinomycetota</taxon>
        <taxon>Actinomycetes</taxon>
        <taxon>Streptosporangiales</taxon>
        <taxon>Thermomonosporaceae</taxon>
        <taxon>Actinomadura</taxon>
    </lineage>
</organism>
<evidence type="ECO:0000313" key="2">
    <source>
        <dbReference type="Proteomes" id="UP001501710"/>
    </source>
</evidence>